<dbReference type="InterPro" id="IPR027417">
    <property type="entry name" value="P-loop_NTPase"/>
</dbReference>
<evidence type="ECO:0000259" key="6">
    <source>
        <dbReference type="PROSITE" id="PS50045"/>
    </source>
</evidence>
<dbReference type="InterPro" id="IPR002078">
    <property type="entry name" value="Sigma_54_int"/>
</dbReference>
<dbReference type="PANTHER" id="PTHR32071">
    <property type="entry name" value="TRANSCRIPTIONAL REGULATORY PROTEIN"/>
    <property type="match status" value="1"/>
</dbReference>
<dbReference type="SMART" id="SM00382">
    <property type="entry name" value="AAA"/>
    <property type="match status" value="1"/>
</dbReference>
<feature type="domain" description="Sigma-54 factor interaction" evidence="6">
    <location>
        <begin position="22"/>
        <end position="250"/>
    </location>
</feature>
<dbReference type="InterPro" id="IPR025944">
    <property type="entry name" value="Sigma_54_int_dom_CS"/>
</dbReference>
<evidence type="ECO:0000313" key="8">
    <source>
        <dbReference type="Proteomes" id="UP000643610"/>
    </source>
</evidence>
<dbReference type="Pfam" id="PF25601">
    <property type="entry name" value="AAA_lid_14"/>
    <property type="match status" value="1"/>
</dbReference>
<dbReference type="InterPro" id="IPR002197">
    <property type="entry name" value="HTH_Fis"/>
</dbReference>
<dbReference type="PROSITE" id="PS50045">
    <property type="entry name" value="SIGMA54_INTERACT_4"/>
    <property type="match status" value="1"/>
</dbReference>
<comment type="caution">
    <text evidence="7">The sequence shown here is derived from an EMBL/GenBank/DDBJ whole genome shotgun (WGS) entry which is preliminary data.</text>
</comment>
<gene>
    <name evidence="7" type="ORF">H8K33_14580</name>
</gene>
<keyword evidence="4" id="KW-0238">DNA-binding</keyword>
<dbReference type="InterPro" id="IPR009057">
    <property type="entry name" value="Homeodomain-like_sf"/>
</dbReference>
<dbReference type="Gene3D" id="3.40.50.300">
    <property type="entry name" value="P-loop containing nucleotide triphosphate hydrolases"/>
    <property type="match status" value="1"/>
</dbReference>
<accession>A0ABR6XUX2</accession>
<dbReference type="Gene3D" id="1.10.10.60">
    <property type="entry name" value="Homeodomain-like"/>
    <property type="match status" value="1"/>
</dbReference>
<sequence>MNKLLTFPESSGSPLSIRAKAMLFHDKRSSALLDQVERIARSDATALIIGETGTGKELIARHIHTSSGRKGPFIAVNCGAFSETLIDAELFGHESGAFTGATQSRSGWFEAANGGTLFLDEVGDLSLALQVKLLRVLQERQVVRLGSRKPIALDVRLVAATNVDLQKAIAADRFRSDLYYRLSVATIDLPPLCDRPGDILPLARHFIDIYSDRLQLNRVSLSADSELALLNYEWPGNIRELENVVHYSLIVCRNNRIEADDLRLVGALHRNRASASGVGNSAMNLPTVDTPDRKIAHDISQPDADCSLADAVVNESETALRQVDSLQQIEHLFLRLMEEGQVDLLETVEQSLILSAFTKCKENQVQTAKVLGISRNILRTYLKRYGLIGQEQKELESLNSSEEDVISV</sequence>
<evidence type="ECO:0000256" key="5">
    <source>
        <dbReference type="ARBA" id="ARBA00023163"/>
    </source>
</evidence>
<dbReference type="EMBL" id="JACOFU010000006">
    <property type="protein sequence ID" value="MBC3832732.1"/>
    <property type="molecule type" value="Genomic_DNA"/>
</dbReference>
<keyword evidence="8" id="KW-1185">Reference proteome</keyword>
<dbReference type="PRINTS" id="PR01590">
    <property type="entry name" value="HTHFIS"/>
</dbReference>
<evidence type="ECO:0000256" key="1">
    <source>
        <dbReference type="ARBA" id="ARBA00022741"/>
    </source>
</evidence>
<dbReference type="Pfam" id="PF00158">
    <property type="entry name" value="Sigma54_activat"/>
    <property type="match status" value="1"/>
</dbReference>
<evidence type="ECO:0000313" key="7">
    <source>
        <dbReference type="EMBL" id="MBC3832732.1"/>
    </source>
</evidence>
<dbReference type="SUPFAM" id="SSF46689">
    <property type="entry name" value="Homeodomain-like"/>
    <property type="match status" value="1"/>
</dbReference>
<dbReference type="CDD" id="cd00009">
    <property type="entry name" value="AAA"/>
    <property type="match status" value="1"/>
</dbReference>
<dbReference type="Gene3D" id="1.10.8.60">
    <property type="match status" value="1"/>
</dbReference>
<organism evidence="7 8">
    <name type="scientific">Undibacterium amnicola</name>
    <dbReference type="NCBI Taxonomy" id="1834038"/>
    <lineage>
        <taxon>Bacteria</taxon>
        <taxon>Pseudomonadati</taxon>
        <taxon>Pseudomonadota</taxon>
        <taxon>Betaproteobacteria</taxon>
        <taxon>Burkholderiales</taxon>
        <taxon>Oxalobacteraceae</taxon>
        <taxon>Undibacterium</taxon>
    </lineage>
</organism>
<evidence type="ECO:0000256" key="2">
    <source>
        <dbReference type="ARBA" id="ARBA00022840"/>
    </source>
</evidence>
<evidence type="ECO:0000256" key="4">
    <source>
        <dbReference type="ARBA" id="ARBA00023125"/>
    </source>
</evidence>
<dbReference type="InterPro" id="IPR058031">
    <property type="entry name" value="AAA_lid_NorR"/>
</dbReference>
<keyword evidence="1" id="KW-0547">Nucleotide-binding</keyword>
<dbReference type="InterPro" id="IPR003593">
    <property type="entry name" value="AAA+_ATPase"/>
</dbReference>
<name>A0ABR6XUX2_9BURK</name>
<dbReference type="InterPro" id="IPR025943">
    <property type="entry name" value="Sigma_54_int_dom_ATP-bd_2"/>
</dbReference>
<dbReference type="PROSITE" id="PS00688">
    <property type="entry name" value="SIGMA54_INTERACT_3"/>
    <property type="match status" value="1"/>
</dbReference>
<keyword evidence="3" id="KW-0805">Transcription regulation</keyword>
<dbReference type="Proteomes" id="UP000643610">
    <property type="component" value="Unassembled WGS sequence"/>
</dbReference>
<evidence type="ECO:0000256" key="3">
    <source>
        <dbReference type="ARBA" id="ARBA00023015"/>
    </source>
</evidence>
<protein>
    <submittedName>
        <fullName evidence="7">Sigma-54-dependent Fis family transcriptional regulator</fullName>
    </submittedName>
</protein>
<keyword evidence="2" id="KW-0067">ATP-binding</keyword>
<dbReference type="SUPFAM" id="SSF52540">
    <property type="entry name" value="P-loop containing nucleoside triphosphate hydrolases"/>
    <property type="match status" value="1"/>
</dbReference>
<dbReference type="RefSeq" id="WP_186891782.1">
    <property type="nucleotide sequence ID" value="NZ_JBHRSY010000002.1"/>
</dbReference>
<dbReference type="PROSITE" id="PS00676">
    <property type="entry name" value="SIGMA54_INTERACT_2"/>
    <property type="match status" value="1"/>
</dbReference>
<keyword evidence="5" id="KW-0804">Transcription</keyword>
<dbReference type="PANTHER" id="PTHR32071:SF21">
    <property type="entry name" value="TRANSCRIPTIONAL REGULATORY PROTEIN FLGR"/>
    <property type="match status" value="1"/>
</dbReference>
<dbReference type="Pfam" id="PF02954">
    <property type="entry name" value="HTH_8"/>
    <property type="match status" value="1"/>
</dbReference>
<reference evidence="7 8" key="1">
    <citation type="submission" date="2020-08" db="EMBL/GenBank/DDBJ databases">
        <title>Novel species isolated from subtropical streams in China.</title>
        <authorList>
            <person name="Lu H."/>
        </authorList>
    </citation>
    <scope>NUCLEOTIDE SEQUENCE [LARGE SCALE GENOMIC DNA]</scope>
    <source>
        <strain evidence="7 8">KCTC 52442</strain>
    </source>
</reference>
<proteinExistence type="predicted"/>